<evidence type="ECO:0000313" key="1">
    <source>
        <dbReference type="EMBL" id="CAK70512.1"/>
    </source>
</evidence>
<dbReference type="OrthoDB" id="282170at2759"/>
<dbReference type="GeneID" id="5023694"/>
<dbReference type="EMBL" id="CT868085">
    <property type="protein sequence ID" value="CAK70512.1"/>
    <property type="molecule type" value="Genomic_DNA"/>
</dbReference>
<dbReference type="HOGENOM" id="CLU_1306952_0_0_1"/>
<evidence type="ECO:0000313" key="2">
    <source>
        <dbReference type="Proteomes" id="UP000000600"/>
    </source>
</evidence>
<proteinExistence type="predicted"/>
<name>A0CI95_PARTE</name>
<sequence length="211" mass="24811">MPIIDCFIITTKVIKQYVIAIRPILIAASGHMKKQILNLQSIMKAIKNKRHQGDHHSLSTMIQFLLKYQFKLKLSLDVCLLWKKEEGSETCFIRESSLVKFNLLGWTILRQESQNNYRIQQNKCIQIEFNCIQFCDTLQGNCKYYCPICFKYYDCMLHTTCCSNYVCHVCAVQSLANKMYNCHYCRNDHCKYVDVDPAHQLKIYIDSHTKL</sequence>
<dbReference type="AlphaFoldDB" id="A0CI95"/>
<organism evidence="1 2">
    <name type="scientific">Paramecium tetraurelia</name>
    <dbReference type="NCBI Taxonomy" id="5888"/>
    <lineage>
        <taxon>Eukaryota</taxon>
        <taxon>Sar</taxon>
        <taxon>Alveolata</taxon>
        <taxon>Ciliophora</taxon>
        <taxon>Intramacronucleata</taxon>
        <taxon>Oligohymenophorea</taxon>
        <taxon>Peniculida</taxon>
        <taxon>Parameciidae</taxon>
        <taxon>Paramecium</taxon>
    </lineage>
</organism>
<dbReference type="Proteomes" id="UP000000600">
    <property type="component" value="Unassembled WGS sequence"/>
</dbReference>
<dbReference type="KEGG" id="ptm:GSPATT00007647001"/>
<evidence type="ECO:0008006" key="3">
    <source>
        <dbReference type="Google" id="ProtNLM"/>
    </source>
</evidence>
<keyword evidence="2" id="KW-1185">Reference proteome</keyword>
<accession>A0CI95</accession>
<reference evidence="1 2" key="1">
    <citation type="journal article" date="2006" name="Nature">
        <title>Global trends of whole-genome duplications revealed by the ciliate Paramecium tetraurelia.</title>
        <authorList>
            <consortium name="Genoscope"/>
            <person name="Aury J.-M."/>
            <person name="Jaillon O."/>
            <person name="Duret L."/>
            <person name="Noel B."/>
            <person name="Jubin C."/>
            <person name="Porcel B.M."/>
            <person name="Segurens B."/>
            <person name="Daubin V."/>
            <person name="Anthouard V."/>
            <person name="Aiach N."/>
            <person name="Arnaiz O."/>
            <person name="Billaut A."/>
            <person name="Beisson J."/>
            <person name="Blanc I."/>
            <person name="Bouhouche K."/>
            <person name="Camara F."/>
            <person name="Duharcourt S."/>
            <person name="Guigo R."/>
            <person name="Gogendeau D."/>
            <person name="Katinka M."/>
            <person name="Keller A.-M."/>
            <person name="Kissmehl R."/>
            <person name="Klotz C."/>
            <person name="Koll F."/>
            <person name="Le Moue A."/>
            <person name="Lepere C."/>
            <person name="Malinsky S."/>
            <person name="Nowacki M."/>
            <person name="Nowak J.K."/>
            <person name="Plattner H."/>
            <person name="Poulain J."/>
            <person name="Ruiz F."/>
            <person name="Serrano V."/>
            <person name="Zagulski M."/>
            <person name="Dessen P."/>
            <person name="Betermier M."/>
            <person name="Weissenbach J."/>
            <person name="Scarpelli C."/>
            <person name="Schachter V."/>
            <person name="Sperling L."/>
            <person name="Meyer E."/>
            <person name="Cohen J."/>
            <person name="Wincker P."/>
        </authorList>
    </citation>
    <scope>NUCLEOTIDE SEQUENCE [LARGE SCALE GENOMIC DNA]</scope>
    <source>
        <strain evidence="1 2">Stock d4-2</strain>
    </source>
</reference>
<gene>
    <name evidence="1" type="ORF">GSPATT00007647001</name>
</gene>
<dbReference type="RefSeq" id="XP_001437909.1">
    <property type="nucleotide sequence ID" value="XM_001437872.2"/>
</dbReference>
<dbReference type="InParanoid" id="A0CI95"/>
<protein>
    <recommendedName>
        <fullName evidence="3">RING-type domain-containing protein</fullName>
    </recommendedName>
</protein>